<sequence>MKREVVITGVGMVSPIGIGRDAFWTALDQGQSGIVTVPELAGATDVPYRLAGLFPNFDAKQYVQPRKTIKVMAREIQAAYAAAVIAMQDAALTKEQVDPFKLGVVLGSEILYGEIDELIDTYRQSTHDGVFHINEWTPHAMKSLFPLWMLKYLPNMAACHIGIVNDARGPNNTIVQGATSSLLAMQEAAAVIQRGHADVMVTGGSGAKIAFSGAPFRGWANLTHWQGPPTEAIKPFDRRRDGGLVGEGAGMFIFEAREHAERRGAKILAKVAGWSNRFEPPVDGRLTGSGIRASIATAIQSAGLSPQDVGHVNANAGGYLVDDRLEAQAIRAELGDVPVTAPKSFFGDLGASSGAVEAIASVLALQHGRIPRTLNYREPDPECPVNVVRDASLATDKPAALLLNHSDYGGAAAIVLTAG</sequence>
<dbReference type="Gene3D" id="3.40.47.10">
    <property type="match status" value="2"/>
</dbReference>
<dbReference type="InterPro" id="IPR014031">
    <property type="entry name" value="Ketoacyl_synth_C"/>
</dbReference>
<protein>
    <submittedName>
        <fullName evidence="5">3-oxoacyl-[acyl-carrier-protein] synthase 2</fullName>
        <ecNumber evidence="5">2.3.1.179</ecNumber>
    </submittedName>
</protein>
<proteinExistence type="inferred from homology"/>
<evidence type="ECO:0000256" key="3">
    <source>
        <dbReference type="RuleBase" id="RU003694"/>
    </source>
</evidence>
<comment type="similarity">
    <text evidence="1 3">Belongs to the thiolase-like superfamily. Beta-ketoacyl-ACP synthases family.</text>
</comment>
<dbReference type="Pfam" id="PF02801">
    <property type="entry name" value="Ketoacyl-synt_C"/>
    <property type="match status" value="1"/>
</dbReference>
<dbReference type="KEGG" id="aagg:ETAA8_62480"/>
<evidence type="ECO:0000259" key="4">
    <source>
        <dbReference type="PROSITE" id="PS52004"/>
    </source>
</evidence>
<dbReference type="EMBL" id="CP036274">
    <property type="protein sequence ID" value="QDU31095.1"/>
    <property type="molecule type" value="Genomic_DNA"/>
</dbReference>
<dbReference type="SMART" id="SM00825">
    <property type="entry name" value="PKS_KS"/>
    <property type="match status" value="1"/>
</dbReference>
<dbReference type="PANTHER" id="PTHR11712:SF336">
    <property type="entry name" value="3-OXOACYL-[ACYL-CARRIER-PROTEIN] SYNTHASE, MITOCHONDRIAL"/>
    <property type="match status" value="1"/>
</dbReference>
<dbReference type="GO" id="GO:0006633">
    <property type="term" value="P:fatty acid biosynthetic process"/>
    <property type="evidence" value="ECO:0007669"/>
    <property type="project" value="TreeGrafter"/>
</dbReference>
<keyword evidence="5" id="KW-0012">Acyltransferase</keyword>
<keyword evidence="2 3" id="KW-0808">Transferase</keyword>
<dbReference type="GO" id="GO:0004315">
    <property type="term" value="F:3-oxoacyl-[acyl-carrier-protein] synthase activity"/>
    <property type="evidence" value="ECO:0007669"/>
    <property type="project" value="UniProtKB-EC"/>
</dbReference>
<dbReference type="CDD" id="cd00834">
    <property type="entry name" value="KAS_I_II"/>
    <property type="match status" value="1"/>
</dbReference>
<dbReference type="SUPFAM" id="SSF53901">
    <property type="entry name" value="Thiolase-like"/>
    <property type="match status" value="2"/>
</dbReference>
<dbReference type="RefSeq" id="WP_145097660.1">
    <property type="nucleotide sequence ID" value="NZ_CP036274.1"/>
</dbReference>
<accession>A0A517YLI6</accession>
<dbReference type="EC" id="2.3.1.179" evidence="5"/>
<dbReference type="PANTHER" id="PTHR11712">
    <property type="entry name" value="POLYKETIDE SYNTHASE-RELATED"/>
    <property type="match status" value="1"/>
</dbReference>
<reference evidence="5 6" key="1">
    <citation type="submission" date="2019-02" db="EMBL/GenBank/DDBJ databases">
        <title>Deep-cultivation of Planctomycetes and their phenomic and genomic characterization uncovers novel biology.</title>
        <authorList>
            <person name="Wiegand S."/>
            <person name="Jogler M."/>
            <person name="Boedeker C."/>
            <person name="Pinto D."/>
            <person name="Vollmers J."/>
            <person name="Rivas-Marin E."/>
            <person name="Kohn T."/>
            <person name="Peeters S.H."/>
            <person name="Heuer A."/>
            <person name="Rast P."/>
            <person name="Oberbeckmann S."/>
            <person name="Bunk B."/>
            <person name="Jeske O."/>
            <person name="Meyerdierks A."/>
            <person name="Storesund J.E."/>
            <person name="Kallscheuer N."/>
            <person name="Luecker S."/>
            <person name="Lage O.M."/>
            <person name="Pohl T."/>
            <person name="Merkel B.J."/>
            <person name="Hornburger P."/>
            <person name="Mueller R.-W."/>
            <person name="Bruemmer F."/>
            <person name="Labrenz M."/>
            <person name="Spormann A.M."/>
            <person name="Op den Camp H."/>
            <person name="Overmann J."/>
            <person name="Amann R."/>
            <person name="Jetten M.S.M."/>
            <person name="Mascher T."/>
            <person name="Medema M.H."/>
            <person name="Devos D.P."/>
            <person name="Kaster A.-K."/>
            <person name="Ovreas L."/>
            <person name="Rohde M."/>
            <person name="Galperin M.Y."/>
            <person name="Jogler C."/>
        </authorList>
    </citation>
    <scope>NUCLEOTIDE SEQUENCE [LARGE SCALE GENOMIC DNA]</scope>
    <source>
        <strain evidence="5 6">ETA_A8</strain>
    </source>
</reference>
<organism evidence="5 6">
    <name type="scientific">Anatilimnocola aggregata</name>
    <dbReference type="NCBI Taxonomy" id="2528021"/>
    <lineage>
        <taxon>Bacteria</taxon>
        <taxon>Pseudomonadati</taxon>
        <taxon>Planctomycetota</taxon>
        <taxon>Planctomycetia</taxon>
        <taxon>Pirellulales</taxon>
        <taxon>Pirellulaceae</taxon>
        <taxon>Anatilimnocola</taxon>
    </lineage>
</organism>
<evidence type="ECO:0000256" key="1">
    <source>
        <dbReference type="ARBA" id="ARBA00008467"/>
    </source>
</evidence>
<dbReference type="InterPro" id="IPR016039">
    <property type="entry name" value="Thiolase-like"/>
</dbReference>
<dbReference type="InterPro" id="IPR000794">
    <property type="entry name" value="Beta-ketoacyl_synthase"/>
</dbReference>
<dbReference type="PROSITE" id="PS52004">
    <property type="entry name" value="KS3_2"/>
    <property type="match status" value="1"/>
</dbReference>
<gene>
    <name evidence="5" type="primary">fabF_5</name>
    <name evidence="5" type="ORF">ETAA8_62480</name>
</gene>
<evidence type="ECO:0000313" key="6">
    <source>
        <dbReference type="Proteomes" id="UP000315017"/>
    </source>
</evidence>
<keyword evidence="6" id="KW-1185">Reference proteome</keyword>
<name>A0A517YLI6_9BACT</name>
<dbReference type="InterPro" id="IPR020841">
    <property type="entry name" value="PKS_Beta-ketoAc_synthase_dom"/>
</dbReference>
<evidence type="ECO:0000256" key="2">
    <source>
        <dbReference type="ARBA" id="ARBA00022679"/>
    </source>
</evidence>
<dbReference type="GO" id="GO:0005829">
    <property type="term" value="C:cytosol"/>
    <property type="evidence" value="ECO:0007669"/>
    <property type="project" value="TreeGrafter"/>
</dbReference>
<dbReference type="Proteomes" id="UP000315017">
    <property type="component" value="Chromosome"/>
</dbReference>
<feature type="domain" description="Ketosynthase family 3 (KS3)" evidence="4">
    <location>
        <begin position="2"/>
        <end position="419"/>
    </location>
</feature>
<evidence type="ECO:0000313" key="5">
    <source>
        <dbReference type="EMBL" id="QDU31095.1"/>
    </source>
</evidence>
<dbReference type="Pfam" id="PF00109">
    <property type="entry name" value="ketoacyl-synt"/>
    <property type="match status" value="1"/>
</dbReference>
<dbReference type="AlphaFoldDB" id="A0A517YLI6"/>
<dbReference type="InterPro" id="IPR014030">
    <property type="entry name" value="Ketoacyl_synth_N"/>
</dbReference>
<dbReference type="OrthoDB" id="292158at2"/>